<evidence type="ECO:0000256" key="4">
    <source>
        <dbReference type="ARBA" id="ARBA00022723"/>
    </source>
</evidence>
<evidence type="ECO:0000259" key="10">
    <source>
        <dbReference type="Pfam" id="PF02879"/>
    </source>
</evidence>
<name>A0A4Q7DL40_9PROT</name>
<dbReference type="PROSITE" id="PS00710">
    <property type="entry name" value="PGM_PMM"/>
    <property type="match status" value="1"/>
</dbReference>
<evidence type="ECO:0000256" key="2">
    <source>
        <dbReference type="ARBA" id="ARBA00010231"/>
    </source>
</evidence>
<keyword evidence="13" id="KW-1185">Reference proteome</keyword>
<dbReference type="InterPro" id="IPR005841">
    <property type="entry name" value="Alpha-D-phosphohexomutase_SF"/>
</dbReference>
<feature type="domain" description="Alpha-D-phosphohexomutase C-terminal" evidence="8">
    <location>
        <begin position="376"/>
        <end position="448"/>
    </location>
</feature>
<evidence type="ECO:0000256" key="7">
    <source>
        <dbReference type="RuleBase" id="RU004326"/>
    </source>
</evidence>
<dbReference type="InterPro" id="IPR005846">
    <property type="entry name" value="A-D-PHexomutase_a/b/a-III"/>
</dbReference>
<feature type="domain" description="Alpha-D-phosphohexomutase alpha/beta/alpha" evidence="11">
    <location>
        <begin position="260"/>
        <end position="370"/>
    </location>
</feature>
<dbReference type="InterPro" id="IPR005845">
    <property type="entry name" value="A-D-PHexomutase_a/b/a-II"/>
</dbReference>
<dbReference type="GO" id="GO:0016868">
    <property type="term" value="F:intramolecular phosphotransferase activity"/>
    <property type="evidence" value="ECO:0007669"/>
    <property type="project" value="InterPro"/>
</dbReference>
<accession>A0A4Q7DL40</accession>
<evidence type="ECO:0000259" key="11">
    <source>
        <dbReference type="Pfam" id="PF02880"/>
    </source>
</evidence>
<comment type="caution">
    <text evidence="12">The sequence shown here is derived from an EMBL/GenBank/DDBJ whole genome shotgun (WGS) entry which is preliminary data.</text>
</comment>
<comment type="cofactor">
    <cofactor evidence="1">
        <name>Mg(2+)</name>
        <dbReference type="ChEBI" id="CHEBI:18420"/>
    </cofactor>
</comment>
<dbReference type="NCBIfam" id="NF046027">
    <property type="entry name" value="PhglucPhmanMutPgmG"/>
    <property type="match status" value="1"/>
</dbReference>
<dbReference type="InterPro" id="IPR016066">
    <property type="entry name" value="A-D-PHexomutase_CS"/>
</dbReference>
<evidence type="ECO:0000259" key="9">
    <source>
        <dbReference type="Pfam" id="PF02878"/>
    </source>
</evidence>
<dbReference type="Pfam" id="PF02879">
    <property type="entry name" value="PGM_PMM_II"/>
    <property type="match status" value="1"/>
</dbReference>
<proteinExistence type="inferred from homology"/>
<evidence type="ECO:0000256" key="6">
    <source>
        <dbReference type="ARBA" id="ARBA00023235"/>
    </source>
</evidence>
<dbReference type="PRINTS" id="PR00509">
    <property type="entry name" value="PGMPMM"/>
</dbReference>
<dbReference type="PANTHER" id="PTHR43771:SF2">
    <property type="entry name" value="PHOSPHOMANNOMUTASE_PHOSPHOGLUCOMUTASE"/>
    <property type="match status" value="1"/>
</dbReference>
<keyword evidence="3" id="KW-0597">Phosphoprotein</keyword>
<protein>
    <submittedName>
        <fullName evidence="12">Phosphomannomutase/phosphoglucomutase</fullName>
    </submittedName>
</protein>
<evidence type="ECO:0000313" key="13">
    <source>
        <dbReference type="Proteomes" id="UP000293550"/>
    </source>
</evidence>
<evidence type="ECO:0000256" key="3">
    <source>
        <dbReference type="ARBA" id="ARBA00022553"/>
    </source>
</evidence>
<dbReference type="CDD" id="cd03089">
    <property type="entry name" value="PMM_PGM"/>
    <property type="match status" value="1"/>
</dbReference>
<dbReference type="InterPro" id="IPR005843">
    <property type="entry name" value="A-D-PHexomutase_C"/>
</dbReference>
<keyword evidence="4 7" id="KW-0479">Metal-binding</keyword>
<evidence type="ECO:0000259" key="8">
    <source>
        <dbReference type="Pfam" id="PF00408"/>
    </source>
</evidence>
<dbReference type="Proteomes" id="UP000293550">
    <property type="component" value="Unassembled WGS sequence"/>
</dbReference>
<dbReference type="Pfam" id="PF00408">
    <property type="entry name" value="PGM_PMM_IV"/>
    <property type="match status" value="1"/>
</dbReference>
<evidence type="ECO:0000256" key="5">
    <source>
        <dbReference type="ARBA" id="ARBA00022842"/>
    </source>
</evidence>
<gene>
    <name evidence="12" type="ORF">EQU50_01650</name>
</gene>
<dbReference type="InterPro" id="IPR005844">
    <property type="entry name" value="A-D-PHexomutase_a/b/a-I"/>
</dbReference>
<evidence type="ECO:0000256" key="1">
    <source>
        <dbReference type="ARBA" id="ARBA00001946"/>
    </source>
</evidence>
<keyword evidence="6" id="KW-0413">Isomerase</keyword>
<dbReference type="InterPro" id="IPR016055">
    <property type="entry name" value="A-D-PHexomutase_a/b/a-I/II/III"/>
</dbReference>
<feature type="domain" description="Alpha-D-phosphohexomutase alpha/beta/alpha" evidence="9">
    <location>
        <begin position="14"/>
        <end position="124"/>
    </location>
</feature>
<evidence type="ECO:0000313" key="12">
    <source>
        <dbReference type="EMBL" id="RZI46955.1"/>
    </source>
</evidence>
<dbReference type="InterPro" id="IPR036900">
    <property type="entry name" value="A-D-PHexomutase_C_sf"/>
</dbReference>
<feature type="domain" description="Alpha-D-phosphohexomutase alpha/beta/alpha" evidence="10">
    <location>
        <begin position="158"/>
        <end position="256"/>
    </location>
</feature>
<dbReference type="OrthoDB" id="9803322at2"/>
<dbReference type="GO" id="GO:0000287">
    <property type="term" value="F:magnesium ion binding"/>
    <property type="evidence" value="ECO:0007669"/>
    <property type="project" value="InterPro"/>
</dbReference>
<dbReference type="SUPFAM" id="SSF55957">
    <property type="entry name" value="Phosphoglucomutase, C-terminal domain"/>
    <property type="match status" value="1"/>
</dbReference>
<dbReference type="Pfam" id="PF02878">
    <property type="entry name" value="PGM_PMM_I"/>
    <property type="match status" value="1"/>
</dbReference>
<dbReference type="EMBL" id="SCFB01000002">
    <property type="protein sequence ID" value="RZI46955.1"/>
    <property type="molecule type" value="Genomic_DNA"/>
</dbReference>
<dbReference type="PANTHER" id="PTHR43771">
    <property type="entry name" value="PHOSPHOMANNOMUTASE"/>
    <property type="match status" value="1"/>
</dbReference>
<dbReference type="Gene3D" id="3.30.310.50">
    <property type="entry name" value="Alpha-D-phosphohexomutase, C-terminal domain"/>
    <property type="match status" value="1"/>
</dbReference>
<keyword evidence="5 7" id="KW-0460">Magnesium</keyword>
<dbReference type="AlphaFoldDB" id="A0A4Q7DL40"/>
<reference evidence="12 13" key="1">
    <citation type="submission" date="2018-10" db="EMBL/GenBank/DDBJ databases">
        <title>An updated phylogeny of the Alphaproteobacteria reveals that the parasitic Rickettsiales and Holosporales have independent origins.</title>
        <authorList>
            <person name="Munoz-Gomez S.A."/>
            <person name="Hess S."/>
            <person name="Burger G."/>
            <person name="Lang B.F."/>
            <person name="Susko E."/>
            <person name="Slamovits C.H."/>
            <person name="Roger A.J."/>
        </authorList>
    </citation>
    <scope>NUCLEOTIDE SEQUENCE [LARGE SCALE GENOMIC DNA]</scope>
    <source>
        <strain evidence="12">HOLO01</strain>
    </source>
</reference>
<comment type="similarity">
    <text evidence="2 7">Belongs to the phosphohexose mutase family.</text>
</comment>
<sequence>MVSDSSDHTFNPKILREYDIRGTVGQTLSTKDAYLLGRRFGQMMRKNRLKTVSVGRDGRLSSPDLTAALMDGLIETGAHIYDVGIGPTPMLYFSVKHLKTDAGIMVTGSHNPPEDNGFKMTLGHRPFFGQDIQNLAVHEADEAYTGGRCEAVSIDTAYTERLLQDYKPGRRLKVAWDPGNGAAGEIVQSLIDSGQLAVDSVAINTTIDGTFPAHHPDPTVPENLAQLQKVVHDHGCDLGIAFDGDGDRIGVIDGQGRILWGDQLMILWSRDVLSRHPGATIIADVKASQVLFDDIQQHKGRAIMARTGHSLIKTKIAETKALLAGEMSGHIFFNDDYYGYDDAIYAAIRLLNILHHSDKKLTQLFDELPKCINTPEIRIDCPDDKKFHVVASIQVQLHHDGVSFDDVDGVRVQTKEGWWLLRASNTQAILVARAESKTQEGLETLLEQLQSYMEPFGLKLP</sequence>
<dbReference type="SUPFAM" id="SSF53738">
    <property type="entry name" value="Phosphoglucomutase, first 3 domains"/>
    <property type="match status" value="3"/>
</dbReference>
<dbReference type="Pfam" id="PF02880">
    <property type="entry name" value="PGM_PMM_III"/>
    <property type="match status" value="1"/>
</dbReference>
<dbReference type="GO" id="GO:0005975">
    <property type="term" value="P:carbohydrate metabolic process"/>
    <property type="evidence" value="ECO:0007669"/>
    <property type="project" value="InterPro"/>
</dbReference>
<dbReference type="Gene3D" id="3.40.120.10">
    <property type="entry name" value="Alpha-D-Glucose-1,6-Bisphosphate, subunit A, domain 3"/>
    <property type="match status" value="3"/>
</dbReference>
<organism evidence="12 13">
    <name type="scientific">Candidatus Finniella inopinata</name>
    <dbReference type="NCBI Taxonomy" id="1696036"/>
    <lineage>
        <taxon>Bacteria</taxon>
        <taxon>Pseudomonadati</taxon>
        <taxon>Pseudomonadota</taxon>
        <taxon>Alphaproteobacteria</taxon>
        <taxon>Holosporales</taxon>
        <taxon>Candidatus Paracaedibacteraceae</taxon>
        <taxon>Candidatus Finniella</taxon>
    </lineage>
</organism>